<dbReference type="PANTHER" id="PTHR24299">
    <property type="entry name" value="CYTOCHROME P450 FAMILY 1"/>
    <property type="match status" value="1"/>
</dbReference>
<evidence type="ECO:0000256" key="1">
    <source>
        <dbReference type="ARBA" id="ARBA00010617"/>
    </source>
</evidence>
<name>A0AAV2R9H5_MEGNR</name>
<dbReference type="SUPFAM" id="SSF48264">
    <property type="entry name" value="Cytochrome P450"/>
    <property type="match status" value="1"/>
</dbReference>
<comment type="similarity">
    <text evidence="1">Belongs to the cytochrome P450 family.</text>
</comment>
<keyword evidence="3" id="KW-0472">Membrane</keyword>
<dbReference type="GO" id="GO:0004497">
    <property type="term" value="F:monooxygenase activity"/>
    <property type="evidence" value="ECO:0007669"/>
    <property type="project" value="UniProtKB-KW"/>
</dbReference>
<organism evidence="4 5">
    <name type="scientific">Meganyctiphanes norvegica</name>
    <name type="common">Northern krill</name>
    <name type="synonym">Thysanopoda norvegica</name>
    <dbReference type="NCBI Taxonomy" id="48144"/>
    <lineage>
        <taxon>Eukaryota</taxon>
        <taxon>Metazoa</taxon>
        <taxon>Ecdysozoa</taxon>
        <taxon>Arthropoda</taxon>
        <taxon>Crustacea</taxon>
        <taxon>Multicrustacea</taxon>
        <taxon>Malacostraca</taxon>
        <taxon>Eumalacostraca</taxon>
        <taxon>Eucarida</taxon>
        <taxon>Euphausiacea</taxon>
        <taxon>Euphausiidae</taxon>
        <taxon>Meganyctiphanes</taxon>
    </lineage>
</organism>
<comment type="caution">
    <text evidence="4">The sequence shown here is derived from an EMBL/GenBank/DDBJ whole genome shotgun (WGS) entry which is preliminary data.</text>
</comment>
<dbReference type="InterPro" id="IPR036396">
    <property type="entry name" value="Cyt_P450_sf"/>
</dbReference>
<dbReference type="GO" id="GO:0020037">
    <property type="term" value="F:heme binding"/>
    <property type="evidence" value="ECO:0007669"/>
    <property type="project" value="InterPro"/>
</dbReference>
<evidence type="ECO:0000313" key="4">
    <source>
        <dbReference type="EMBL" id="CAL4120907.1"/>
    </source>
</evidence>
<evidence type="ECO:0008006" key="6">
    <source>
        <dbReference type="Google" id="ProtNLM"/>
    </source>
</evidence>
<dbReference type="Pfam" id="PF00067">
    <property type="entry name" value="p450"/>
    <property type="match status" value="1"/>
</dbReference>
<keyword evidence="2" id="KW-0503">Monooxygenase</keyword>
<proteinExistence type="inferred from homology"/>
<gene>
    <name evidence="4" type="ORF">MNOR_LOCUS22192</name>
</gene>
<feature type="transmembrane region" description="Helical" evidence="3">
    <location>
        <begin position="15"/>
        <end position="34"/>
    </location>
</feature>
<dbReference type="GO" id="GO:0005506">
    <property type="term" value="F:iron ion binding"/>
    <property type="evidence" value="ECO:0007669"/>
    <property type="project" value="InterPro"/>
</dbReference>
<accession>A0AAV2R9H5</accession>
<dbReference type="Proteomes" id="UP001497623">
    <property type="component" value="Unassembled WGS sequence"/>
</dbReference>
<dbReference type="EMBL" id="CAXKWB010018473">
    <property type="protein sequence ID" value="CAL4120907.1"/>
    <property type="molecule type" value="Genomic_DNA"/>
</dbReference>
<protein>
    <recommendedName>
        <fullName evidence="6">Cytochrome P450</fullName>
    </recommendedName>
</protein>
<evidence type="ECO:0000313" key="5">
    <source>
        <dbReference type="Proteomes" id="UP001497623"/>
    </source>
</evidence>
<sequence>MSLILRLVPDAVRGFPIWAWLATLLVLVGAHLALRAWHRAKTLPPGPWGLPLLGYLPWLNPVAPQLTFGALAKRYGRIYSLQMGGVTCVVMTDTHLIKDVFNRSEANGRAPLYLTHGIMKGYGKYRIVFHYHPNNHTHDFYYYHDYNSYHHIHNHNHKI</sequence>
<dbReference type="Gene3D" id="1.10.630.10">
    <property type="entry name" value="Cytochrome P450"/>
    <property type="match status" value="1"/>
</dbReference>
<keyword evidence="2" id="KW-0560">Oxidoreductase</keyword>
<dbReference type="InterPro" id="IPR001128">
    <property type="entry name" value="Cyt_P450"/>
</dbReference>
<evidence type="ECO:0000256" key="2">
    <source>
        <dbReference type="ARBA" id="ARBA00023033"/>
    </source>
</evidence>
<keyword evidence="5" id="KW-1185">Reference proteome</keyword>
<keyword evidence="3" id="KW-1133">Transmembrane helix</keyword>
<reference evidence="4 5" key="1">
    <citation type="submission" date="2024-05" db="EMBL/GenBank/DDBJ databases">
        <authorList>
            <person name="Wallberg A."/>
        </authorList>
    </citation>
    <scope>NUCLEOTIDE SEQUENCE [LARGE SCALE GENOMIC DNA]</scope>
</reference>
<keyword evidence="3" id="KW-0812">Transmembrane</keyword>
<dbReference type="GO" id="GO:0016705">
    <property type="term" value="F:oxidoreductase activity, acting on paired donors, with incorporation or reduction of molecular oxygen"/>
    <property type="evidence" value="ECO:0007669"/>
    <property type="project" value="InterPro"/>
</dbReference>
<dbReference type="AlphaFoldDB" id="A0AAV2R9H5"/>
<evidence type="ECO:0000256" key="3">
    <source>
        <dbReference type="SAM" id="Phobius"/>
    </source>
</evidence>